<comment type="caution">
    <text evidence="1">The sequence shown here is derived from an EMBL/GenBank/DDBJ whole genome shotgun (WGS) entry which is preliminary data.</text>
</comment>
<organism evidence="1 2">
    <name type="scientific">Rhodococcoides corynebacterioides</name>
    <dbReference type="NCBI Taxonomy" id="53972"/>
    <lineage>
        <taxon>Bacteria</taxon>
        <taxon>Bacillati</taxon>
        <taxon>Actinomycetota</taxon>
        <taxon>Actinomycetes</taxon>
        <taxon>Mycobacteriales</taxon>
        <taxon>Nocardiaceae</taxon>
        <taxon>Rhodococcoides</taxon>
    </lineage>
</organism>
<dbReference type="RefSeq" id="WP_204867483.1">
    <property type="nucleotide sequence ID" value="NZ_JAFBBK010000001.1"/>
</dbReference>
<sequence length="273" mass="28602">MSSPSSSLAIWCGAWLAGAAPPDDVIDALTEWAPLALVVAADPETAERHDLPWPTPRDVGIAQLLRVVRAAAPVGDREVTVDMVLPAPGDVAGLPTDSAFASAAVLAGESVVIGAPGRPGVGLVPTDEGPDVMRWTVFTVTVPVTYQELALGEIEYSMRDTVRSAAEALTAVQTVDTGRSGGDPHTMIAERLAIASRHRYPPLPERTTRVLDTADRVDAILAAAQTSAPSEAPSSSGAEAREAVLRPLRRAVRAARRAAVRAAVDGYLSPDRR</sequence>
<accession>A0ABS2KRR8</accession>
<keyword evidence="2" id="KW-1185">Reference proteome</keyword>
<dbReference type="EMBL" id="JAFBBK010000001">
    <property type="protein sequence ID" value="MBM7414632.1"/>
    <property type="molecule type" value="Genomic_DNA"/>
</dbReference>
<gene>
    <name evidence="1" type="ORF">JOE42_001365</name>
</gene>
<proteinExistence type="predicted"/>
<name>A0ABS2KRR8_9NOCA</name>
<protein>
    <submittedName>
        <fullName evidence="1">Uncharacterized protein</fullName>
    </submittedName>
</protein>
<reference evidence="1 2" key="1">
    <citation type="submission" date="2021-01" db="EMBL/GenBank/DDBJ databases">
        <title>Genomics of switchgrass bacterial isolates.</title>
        <authorList>
            <person name="Shade A."/>
        </authorList>
    </citation>
    <scope>NUCLEOTIDE SEQUENCE [LARGE SCALE GENOMIC DNA]</scope>
    <source>
        <strain evidence="1 2">PvP111</strain>
    </source>
</reference>
<evidence type="ECO:0000313" key="2">
    <source>
        <dbReference type="Proteomes" id="UP000703038"/>
    </source>
</evidence>
<evidence type="ECO:0000313" key="1">
    <source>
        <dbReference type="EMBL" id="MBM7414632.1"/>
    </source>
</evidence>
<dbReference type="Proteomes" id="UP000703038">
    <property type="component" value="Unassembled WGS sequence"/>
</dbReference>